<dbReference type="InterPro" id="IPR039425">
    <property type="entry name" value="RNA_pol_sigma-70-like"/>
</dbReference>
<dbReference type="GO" id="GO:0016987">
    <property type="term" value="F:sigma factor activity"/>
    <property type="evidence" value="ECO:0007669"/>
    <property type="project" value="UniProtKB-KW"/>
</dbReference>
<gene>
    <name evidence="7" type="ORF">H9716_00270</name>
</gene>
<evidence type="ECO:0000313" key="8">
    <source>
        <dbReference type="Proteomes" id="UP000886804"/>
    </source>
</evidence>
<dbReference type="EMBL" id="DWYS01000003">
    <property type="protein sequence ID" value="HJB06291.1"/>
    <property type="molecule type" value="Genomic_DNA"/>
</dbReference>
<dbReference type="NCBIfam" id="TIGR02937">
    <property type="entry name" value="sigma70-ECF"/>
    <property type="match status" value="1"/>
</dbReference>
<evidence type="ECO:0000256" key="4">
    <source>
        <dbReference type="ARBA" id="ARBA00023163"/>
    </source>
</evidence>
<dbReference type="SUPFAM" id="SSF88946">
    <property type="entry name" value="Sigma2 domain of RNA polymerase sigma factors"/>
    <property type="match status" value="1"/>
</dbReference>
<evidence type="ECO:0000256" key="3">
    <source>
        <dbReference type="ARBA" id="ARBA00023082"/>
    </source>
</evidence>
<dbReference type="Pfam" id="PF04542">
    <property type="entry name" value="Sigma70_r2"/>
    <property type="match status" value="1"/>
</dbReference>
<name>A0A9D2RJY6_9FIRM</name>
<dbReference type="Gene3D" id="1.10.10.10">
    <property type="entry name" value="Winged helix-like DNA-binding domain superfamily/Winged helix DNA-binding domain"/>
    <property type="match status" value="1"/>
</dbReference>
<dbReference type="Pfam" id="PF08281">
    <property type="entry name" value="Sigma70_r4_2"/>
    <property type="match status" value="1"/>
</dbReference>
<dbReference type="PANTHER" id="PTHR43133:SF51">
    <property type="entry name" value="RNA POLYMERASE SIGMA FACTOR"/>
    <property type="match status" value="1"/>
</dbReference>
<dbReference type="Gene3D" id="1.10.1740.10">
    <property type="match status" value="1"/>
</dbReference>
<keyword evidence="3" id="KW-0731">Sigma factor</keyword>
<keyword evidence="4" id="KW-0804">Transcription</keyword>
<protein>
    <submittedName>
        <fullName evidence="7">RNA polymerase sigma factor</fullName>
    </submittedName>
</protein>
<keyword evidence="2" id="KW-0805">Transcription regulation</keyword>
<evidence type="ECO:0000256" key="1">
    <source>
        <dbReference type="ARBA" id="ARBA00010641"/>
    </source>
</evidence>
<dbReference type="AlphaFoldDB" id="A0A9D2RJY6"/>
<dbReference type="SUPFAM" id="SSF88659">
    <property type="entry name" value="Sigma3 and sigma4 domains of RNA polymerase sigma factors"/>
    <property type="match status" value="1"/>
</dbReference>
<dbReference type="Proteomes" id="UP000886804">
    <property type="component" value="Unassembled WGS sequence"/>
</dbReference>
<evidence type="ECO:0000259" key="6">
    <source>
        <dbReference type="Pfam" id="PF08281"/>
    </source>
</evidence>
<dbReference type="InterPro" id="IPR036388">
    <property type="entry name" value="WH-like_DNA-bd_sf"/>
</dbReference>
<dbReference type="CDD" id="cd06171">
    <property type="entry name" value="Sigma70_r4"/>
    <property type="match status" value="1"/>
</dbReference>
<dbReference type="InterPro" id="IPR013249">
    <property type="entry name" value="RNA_pol_sigma70_r4_t2"/>
</dbReference>
<evidence type="ECO:0000259" key="5">
    <source>
        <dbReference type="Pfam" id="PF04542"/>
    </source>
</evidence>
<dbReference type="InterPro" id="IPR014284">
    <property type="entry name" value="RNA_pol_sigma-70_dom"/>
</dbReference>
<feature type="domain" description="RNA polymerase sigma factor 70 region 4 type 2" evidence="6">
    <location>
        <begin position="119"/>
        <end position="171"/>
    </location>
</feature>
<accession>A0A9D2RJY6</accession>
<comment type="similarity">
    <text evidence="1">Belongs to the sigma-70 factor family. ECF subfamily.</text>
</comment>
<dbReference type="InterPro" id="IPR007627">
    <property type="entry name" value="RNA_pol_sigma70_r2"/>
</dbReference>
<dbReference type="InterPro" id="IPR013324">
    <property type="entry name" value="RNA_pol_sigma_r3/r4-like"/>
</dbReference>
<proteinExistence type="inferred from homology"/>
<organism evidence="7 8">
    <name type="scientific">Candidatus Enterocloster faecavium</name>
    <dbReference type="NCBI Taxonomy" id="2838560"/>
    <lineage>
        <taxon>Bacteria</taxon>
        <taxon>Bacillati</taxon>
        <taxon>Bacillota</taxon>
        <taxon>Clostridia</taxon>
        <taxon>Lachnospirales</taxon>
        <taxon>Lachnospiraceae</taxon>
        <taxon>Enterocloster</taxon>
    </lineage>
</organism>
<reference evidence="7" key="1">
    <citation type="journal article" date="2021" name="PeerJ">
        <title>Extensive microbial diversity within the chicken gut microbiome revealed by metagenomics and culture.</title>
        <authorList>
            <person name="Gilroy R."/>
            <person name="Ravi A."/>
            <person name="Getino M."/>
            <person name="Pursley I."/>
            <person name="Horton D.L."/>
            <person name="Alikhan N.F."/>
            <person name="Baker D."/>
            <person name="Gharbi K."/>
            <person name="Hall N."/>
            <person name="Watson M."/>
            <person name="Adriaenssens E.M."/>
            <person name="Foster-Nyarko E."/>
            <person name="Jarju S."/>
            <person name="Secka A."/>
            <person name="Antonio M."/>
            <person name="Oren A."/>
            <person name="Chaudhuri R.R."/>
            <person name="La Ragione R."/>
            <person name="Hildebrand F."/>
            <person name="Pallen M.J."/>
        </authorList>
    </citation>
    <scope>NUCLEOTIDE SEQUENCE</scope>
    <source>
        <strain evidence="7">CHK188-4685</strain>
    </source>
</reference>
<evidence type="ECO:0000313" key="7">
    <source>
        <dbReference type="EMBL" id="HJB06291.1"/>
    </source>
</evidence>
<evidence type="ECO:0000256" key="2">
    <source>
        <dbReference type="ARBA" id="ARBA00023015"/>
    </source>
</evidence>
<feature type="domain" description="RNA polymerase sigma-70 region 2" evidence="5">
    <location>
        <begin position="23"/>
        <end position="90"/>
    </location>
</feature>
<dbReference type="GO" id="GO:0003677">
    <property type="term" value="F:DNA binding"/>
    <property type="evidence" value="ECO:0007669"/>
    <property type="project" value="InterPro"/>
</dbReference>
<dbReference type="InterPro" id="IPR013325">
    <property type="entry name" value="RNA_pol_sigma_r2"/>
</dbReference>
<comment type="caution">
    <text evidence="7">The sequence shown here is derived from an EMBL/GenBank/DDBJ whole genome shotgun (WGS) entry which is preliminary data.</text>
</comment>
<reference evidence="7" key="2">
    <citation type="submission" date="2021-04" db="EMBL/GenBank/DDBJ databases">
        <authorList>
            <person name="Gilroy R."/>
        </authorList>
    </citation>
    <scope>NUCLEOTIDE SEQUENCE</scope>
    <source>
        <strain evidence="7">CHK188-4685</strain>
    </source>
</reference>
<sequence length="188" mass="22139">MERETEELVRRMREGDQEAFDQLVRHYYEKTLRMAYLISGNEADSQDIVQETFVICYLNRRKIQEPACFERWLFKTLTREAWRVCRKSRREQPAEEIFGEQEPQSPSVLETVIEDSTNRELYQAICELPPKQRTALVLYYFNGMGTKEIAKICGCLEGTVKSRLHTARSRLRLLLKENRDGLGKEALL</sequence>
<dbReference type="GO" id="GO:0006352">
    <property type="term" value="P:DNA-templated transcription initiation"/>
    <property type="evidence" value="ECO:0007669"/>
    <property type="project" value="InterPro"/>
</dbReference>
<dbReference type="PANTHER" id="PTHR43133">
    <property type="entry name" value="RNA POLYMERASE ECF-TYPE SIGMA FACTO"/>
    <property type="match status" value="1"/>
</dbReference>